<proteinExistence type="predicted"/>
<organism evidence="1 2">
    <name type="scientific">Pyropia yezoensis</name>
    <name type="common">Susabi-nori</name>
    <name type="synonym">Porphyra yezoensis</name>
    <dbReference type="NCBI Taxonomy" id="2788"/>
    <lineage>
        <taxon>Eukaryota</taxon>
        <taxon>Rhodophyta</taxon>
        <taxon>Bangiophyceae</taxon>
        <taxon>Bangiales</taxon>
        <taxon>Bangiaceae</taxon>
        <taxon>Pyropia</taxon>
    </lineage>
</organism>
<reference evidence="1" key="1">
    <citation type="submission" date="2019-11" db="EMBL/GenBank/DDBJ databases">
        <title>Nori genome reveals adaptations in red seaweeds to the harsh intertidal environment.</title>
        <authorList>
            <person name="Wang D."/>
            <person name="Mao Y."/>
        </authorList>
    </citation>
    <scope>NUCLEOTIDE SEQUENCE</scope>
    <source>
        <tissue evidence="1">Gametophyte</tissue>
    </source>
</reference>
<gene>
    <name evidence="1" type="ORF">I4F81_011449</name>
</gene>
<keyword evidence="2" id="KW-1185">Reference proteome</keyword>
<dbReference type="EMBL" id="CM020620">
    <property type="protein sequence ID" value="KAK1868967.1"/>
    <property type="molecule type" value="Genomic_DNA"/>
</dbReference>
<dbReference type="Proteomes" id="UP000798662">
    <property type="component" value="Chromosome 3"/>
</dbReference>
<name>A0ACC3CFL1_PYRYE</name>
<evidence type="ECO:0000313" key="2">
    <source>
        <dbReference type="Proteomes" id="UP000798662"/>
    </source>
</evidence>
<sequence>MVTDAELEQLRVMEEAATQRRQNPVPVVPPAGLSRAGAPPREDEDDWCLSSQAAAAAARAEAAYMSGGRGSQCHSLDTGGGMTGAMDADEIATMPTVRDGGGTPADSAEGDEEEVVDLVDSLSDEDVNLNQQVREERAASSPRPVLPETPSMRRPRRVSLVPPGPHPAGPAGAAGAVADEEEDDFEEPICTFGRVGGSDEDDAPRSRLRQPARTPASTAPTSRRISILNTTVVGTTPNGAAASAARLSGPPGARVPLSSIALPPPTCGRTGRTVAAPSPPLPPSGRAGGAAGALSPPPPTSGRTGSGATASPLPRPTSGRTANVAAVPPPPPAPVPPATPGAVVARKVLEIKLATARNREVQVGREILSPGIDDATVLALSEEHEDLKRRVIEFEASLRELGGASDPVAPVRSASVGPAMGVASTSPTTSASSVPVRSRLSQGAPASSVPLPTSAHRTVVGGAGNAASCFSRLNADPLQHDAPSEHPLHVRPPTYGRSHPSGLHGGGSPRDQWGSYSAMPGGGGDGPQVRNGYDVGPALFGASGADRGLSGHSTSGGGIAAGGGFGEARADDNSYGRSFPGDPQPNFDALEEGEELPLAFTPAPVPAAGLLAAEAAARGNGSGVDSTDSGAEENSAAQWAGAFPWSARMMDGNRKIFGNSSFRLNQREAMNATMAGRDVFVLMPTGGGKSLCYQLTAVLSEGVTVVVSPLVSLISDQVTQLQELSICSAALTATCDPSVRTAVSRDLSSSNPSLKLLYVTPEKIAHSPAFLRQLETLYSRKLLARFVIDEAHCVSQWGHDFRPDYKQLSILKRKFPSVPVMALTATATQEVRADVKVQLGVSSDCATFKQSFNRSNLSYEVRKKPKSIVKDIAAEVKQAPPADRSGIIYCLSQRDCEKVATELVSEGVRAAPYHAGLPADIRERNQHAWTAGGVQVICATLAFGMGINKHNVRFVYHHSMPKNLEGYYQESGRAGRDGRPSRCVLYFSMSDRFRIHNMLQKDIVEKRRSGGYRAGGTGSDDQVARNMEGLSKMTLYCIDDVECRRATLLAHFDERFDPANCLPQCDNCQHAKSGSVVTEADMTQHALGLLNLTGTYTSMGYRPSAQYLIEAYKGRRSRVKDNHREVEGFGGGKELTDSQVHRILEELARLSALLVDIDVGEYGQVVASLRVSHPMLNRVRTGELRVYLKTRSAAPKQQFGDLAAGASAKPSSRKKKVPASSSGALASAESSTGSLRALAVQLSASIAGLSAQDAKAIAVRMPVSLDELKLCGVRASLVASHGQEIISLVVQAGRARNLGGNPPTASARGRGSAPGTTGAFGAVSKRATRATAAAAVPGTGPTVSPFFGSRAGPARAGAGTPSRGAFGAAGMDSAIISVDGGDVDTFAAPRSSQARTPAGPRRAAPFGSLPPKRQTSAPPSGLPLGRTAKKPRPAPSLAVSRELDADFQDP</sequence>
<comment type="caution">
    <text evidence="1">The sequence shown here is derived from an EMBL/GenBank/DDBJ whole genome shotgun (WGS) entry which is preliminary data.</text>
</comment>
<protein>
    <submittedName>
        <fullName evidence="1">Uncharacterized protein</fullName>
    </submittedName>
</protein>
<accession>A0ACC3CFL1</accession>
<evidence type="ECO:0000313" key="1">
    <source>
        <dbReference type="EMBL" id="KAK1868967.1"/>
    </source>
</evidence>